<gene>
    <name evidence="1" type="ORF">METZ01_LOCUS151350</name>
</gene>
<reference evidence="1" key="1">
    <citation type="submission" date="2018-05" db="EMBL/GenBank/DDBJ databases">
        <authorList>
            <person name="Lanie J.A."/>
            <person name="Ng W.-L."/>
            <person name="Kazmierczak K.M."/>
            <person name="Andrzejewski T.M."/>
            <person name="Davidsen T.M."/>
            <person name="Wayne K.J."/>
            <person name="Tettelin H."/>
            <person name="Glass J.I."/>
            <person name="Rusch D."/>
            <person name="Podicherti R."/>
            <person name="Tsui H.-C.T."/>
            <person name="Winkler M.E."/>
        </authorList>
    </citation>
    <scope>NUCLEOTIDE SEQUENCE</scope>
</reference>
<dbReference type="EMBL" id="UINC01024580">
    <property type="protein sequence ID" value="SVA98496.1"/>
    <property type="molecule type" value="Genomic_DNA"/>
</dbReference>
<accession>A0A382AAC4</accession>
<evidence type="ECO:0008006" key="2">
    <source>
        <dbReference type="Google" id="ProtNLM"/>
    </source>
</evidence>
<sequence length="241" mass="25759">MGVPKWTDERTESLTTFVGDESPISQATVAAGAEHLGTSPRSVSSKLRKMGYDVELASSVSTKTFSDEEESTLQNFVESNSGQYTYAEIASAFAEGAYAAKSIQGKILSMELTGHVKPTERPASVRTYSPSEEETFLGMVSDGAFVEEIAEALGRPINSIRGKALSFLRTGEINAIPKQKESKAASKVDALTELGDISGMSVSDIADEIGKTQRGVKTMLTRRGLTAADYDGAARKERVAT</sequence>
<dbReference type="AlphaFoldDB" id="A0A382AAC4"/>
<proteinExistence type="predicted"/>
<protein>
    <recommendedName>
        <fullName evidence="2">D5 protein</fullName>
    </recommendedName>
</protein>
<organism evidence="1">
    <name type="scientific">marine metagenome</name>
    <dbReference type="NCBI Taxonomy" id="408172"/>
    <lineage>
        <taxon>unclassified sequences</taxon>
        <taxon>metagenomes</taxon>
        <taxon>ecological metagenomes</taxon>
    </lineage>
</organism>
<evidence type="ECO:0000313" key="1">
    <source>
        <dbReference type="EMBL" id="SVA98496.1"/>
    </source>
</evidence>
<name>A0A382AAC4_9ZZZZ</name>